<proteinExistence type="predicted"/>
<sequence length="75" mass="8851">MKKIDYISLSRHFSGEATDAENCEVFRWKDSSNTNKRAYERLLALYDINKKSSNNIDSQYEVFVWRKIIGKVLSE</sequence>
<protein>
    <submittedName>
        <fullName evidence="1">Uncharacterized protein</fullName>
    </submittedName>
</protein>
<keyword evidence="2" id="KW-1185">Reference proteome</keyword>
<name>A0ABU5QNX5_9BACT</name>
<evidence type="ECO:0000313" key="1">
    <source>
        <dbReference type="EMBL" id="MEA5258792.1"/>
    </source>
</evidence>
<accession>A0ABU5QNX5</accession>
<dbReference type="RefSeq" id="WP_323250124.1">
    <property type="nucleotide sequence ID" value="NZ_JAYFUL010000020.1"/>
</dbReference>
<gene>
    <name evidence="1" type="ORF">VB264_13430</name>
</gene>
<evidence type="ECO:0000313" key="2">
    <source>
        <dbReference type="Proteomes" id="UP001304671"/>
    </source>
</evidence>
<dbReference type="Proteomes" id="UP001304671">
    <property type="component" value="Unassembled WGS sequence"/>
</dbReference>
<comment type="caution">
    <text evidence="1">The sequence shown here is derived from an EMBL/GenBank/DDBJ whole genome shotgun (WGS) entry which is preliminary data.</text>
</comment>
<dbReference type="EMBL" id="JAYFUL010000020">
    <property type="protein sequence ID" value="MEA5258792.1"/>
    <property type="molecule type" value="Genomic_DNA"/>
</dbReference>
<organism evidence="1 2">
    <name type="scientific">Arcicella aquatica</name>
    <dbReference type="NCBI Taxonomy" id="217141"/>
    <lineage>
        <taxon>Bacteria</taxon>
        <taxon>Pseudomonadati</taxon>
        <taxon>Bacteroidota</taxon>
        <taxon>Cytophagia</taxon>
        <taxon>Cytophagales</taxon>
        <taxon>Flectobacillaceae</taxon>
        <taxon>Arcicella</taxon>
    </lineage>
</organism>
<reference evidence="1 2" key="1">
    <citation type="submission" date="2023-12" db="EMBL/GenBank/DDBJ databases">
        <title>Novel species of the genus Arcicella isolated from rivers.</title>
        <authorList>
            <person name="Lu H."/>
        </authorList>
    </citation>
    <scope>NUCLEOTIDE SEQUENCE [LARGE SCALE GENOMIC DNA]</scope>
    <source>
        <strain evidence="1 2">LMG 21963</strain>
    </source>
</reference>